<evidence type="ECO:0000313" key="2">
    <source>
        <dbReference type="Proteomes" id="UP001157502"/>
    </source>
</evidence>
<name>A0ACC2HJH3_DALPE</name>
<dbReference type="EMBL" id="CM055729">
    <property type="protein sequence ID" value="KAJ8015638.1"/>
    <property type="molecule type" value="Genomic_DNA"/>
</dbReference>
<reference evidence="1" key="1">
    <citation type="submission" date="2021-05" db="EMBL/GenBank/DDBJ databases">
        <authorList>
            <person name="Pan Q."/>
            <person name="Jouanno E."/>
            <person name="Zahm M."/>
            <person name="Klopp C."/>
            <person name="Cabau C."/>
            <person name="Louis A."/>
            <person name="Berthelot C."/>
            <person name="Parey E."/>
            <person name="Roest Crollius H."/>
            <person name="Montfort J."/>
            <person name="Robinson-Rechavi M."/>
            <person name="Bouchez O."/>
            <person name="Lampietro C."/>
            <person name="Lopez Roques C."/>
            <person name="Donnadieu C."/>
            <person name="Postlethwait J."/>
            <person name="Bobe J."/>
            <person name="Dillon D."/>
            <person name="Chandos A."/>
            <person name="von Hippel F."/>
            <person name="Guiguen Y."/>
        </authorList>
    </citation>
    <scope>NUCLEOTIDE SEQUENCE</scope>
    <source>
        <strain evidence="1">YG-Jan2019</strain>
    </source>
</reference>
<protein>
    <submittedName>
        <fullName evidence="1">Uncharacterized protein</fullName>
    </submittedName>
</protein>
<dbReference type="Proteomes" id="UP001157502">
    <property type="component" value="Chromosome 2"/>
</dbReference>
<sequence>MFGKWIFLEGFSDNEILNEILRMTKSSWNSILPTSHNETILLKQGNLMDGKCFNSSLKMTYSKNRFLVTENNVTSSGYLLQTCPDCLTMQFTTTMTSVNFRSLYIFGKNKTPPESDLKYFRKQAECLQYPEPAQYSYNGVSELCSEPADGLQHPECSVTLSWWLDS</sequence>
<proteinExistence type="predicted"/>
<organism evidence="1 2">
    <name type="scientific">Dallia pectoralis</name>
    <name type="common">Alaska blackfish</name>
    <dbReference type="NCBI Taxonomy" id="75939"/>
    <lineage>
        <taxon>Eukaryota</taxon>
        <taxon>Metazoa</taxon>
        <taxon>Chordata</taxon>
        <taxon>Craniata</taxon>
        <taxon>Vertebrata</taxon>
        <taxon>Euteleostomi</taxon>
        <taxon>Actinopterygii</taxon>
        <taxon>Neopterygii</taxon>
        <taxon>Teleostei</taxon>
        <taxon>Protacanthopterygii</taxon>
        <taxon>Esociformes</taxon>
        <taxon>Umbridae</taxon>
        <taxon>Dallia</taxon>
    </lineage>
</organism>
<gene>
    <name evidence="1" type="ORF">DPEC_G00028180</name>
</gene>
<accession>A0ACC2HJH3</accession>
<evidence type="ECO:0000313" key="1">
    <source>
        <dbReference type="EMBL" id="KAJ8015638.1"/>
    </source>
</evidence>
<keyword evidence="2" id="KW-1185">Reference proteome</keyword>
<comment type="caution">
    <text evidence="1">The sequence shown here is derived from an EMBL/GenBank/DDBJ whole genome shotgun (WGS) entry which is preliminary data.</text>
</comment>